<protein>
    <submittedName>
        <fullName evidence="1">DUF4830 domain-containing protein</fullName>
    </submittedName>
</protein>
<accession>A0A3A6PIL8</accession>
<dbReference type="EMBL" id="QXQB01000001">
    <property type="protein sequence ID" value="RJX41097.1"/>
    <property type="molecule type" value="Genomic_DNA"/>
</dbReference>
<name>A0A3A6PIL8_9BACL</name>
<dbReference type="RefSeq" id="WP_120107265.1">
    <property type="nucleotide sequence ID" value="NZ_QXQB01000001.1"/>
</dbReference>
<evidence type="ECO:0000313" key="2">
    <source>
        <dbReference type="Proteomes" id="UP000267798"/>
    </source>
</evidence>
<reference evidence="1 2" key="1">
    <citation type="submission" date="2018-09" db="EMBL/GenBank/DDBJ databases">
        <title>Paenibacillus aracenensis nov. sp. isolated from a cave in southern Spain.</title>
        <authorList>
            <person name="Jurado V."/>
            <person name="Gutierrez-Patricio S."/>
            <person name="Gonzalez-Pimentel J.L."/>
            <person name="Miller A.Z."/>
            <person name="Laiz L."/>
            <person name="Saiz-Jimenez C."/>
        </authorList>
    </citation>
    <scope>NUCLEOTIDE SEQUENCE [LARGE SCALE GENOMIC DNA]</scope>
    <source>
        <strain evidence="1 2">JCM 19203</strain>
    </source>
</reference>
<dbReference type="AlphaFoldDB" id="A0A3A6PIL8"/>
<keyword evidence="2" id="KW-1185">Reference proteome</keyword>
<dbReference type="OrthoDB" id="2609564at2"/>
<gene>
    <name evidence="1" type="ORF">D3P09_03580</name>
</gene>
<proteinExistence type="predicted"/>
<evidence type="ECO:0000313" key="1">
    <source>
        <dbReference type="EMBL" id="RJX41097.1"/>
    </source>
</evidence>
<sequence length="115" mass="12967">MGCSKGPSDQNNVNHADYLKSFGWHLDGKISERTQGTQNFLDAQMAGIDLEPYKEIEITTYMLKEKQKTGKKIYASVYEYNGKIIGGNGKLEEWEPGVFSLKDKERLVSEGTITK</sequence>
<organism evidence="1 2">
    <name type="scientific">Paenibacillus pinisoli</name>
    <dbReference type="NCBI Taxonomy" id="1276110"/>
    <lineage>
        <taxon>Bacteria</taxon>
        <taxon>Bacillati</taxon>
        <taxon>Bacillota</taxon>
        <taxon>Bacilli</taxon>
        <taxon>Bacillales</taxon>
        <taxon>Paenibacillaceae</taxon>
        <taxon>Paenibacillus</taxon>
    </lineage>
</organism>
<comment type="caution">
    <text evidence="1">The sequence shown here is derived from an EMBL/GenBank/DDBJ whole genome shotgun (WGS) entry which is preliminary data.</text>
</comment>
<dbReference type="Proteomes" id="UP000267798">
    <property type="component" value="Unassembled WGS sequence"/>
</dbReference>